<dbReference type="Proteomes" id="UP000816034">
    <property type="component" value="Unassembled WGS sequence"/>
</dbReference>
<evidence type="ECO:0000313" key="3">
    <source>
        <dbReference type="Proteomes" id="UP000816034"/>
    </source>
</evidence>
<dbReference type="EMBL" id="PYSW02000036">
    <property type="protein sequence ID" value="KAG2377714.1"/>
    <property type="molecule type" value="Genomic_DNA"/>
</dbReference>
<dbReference type="GeneID" id="68101253"/>
<feature type="transmembrane region" description="Helical" evidence="1">
    <location>
        <begin position="12"/>
        <end position="36"/>
    </location>
</feature>
<reference evidence="2 3" key="1">
    <citation type="journal article" date="2018" name="BMC Genomics">
        <title>The genome of Naegleria lovaniensis, the basis for a comparative approach to unravel pathogenicity factors of the human pathogenic amoeba N. fowleri.</title>
        <authorList>
            <person name="Liechti N."/>
            <person name="Schurch N."/>
            <person name="Bruggmann R."/>
            <person name="Wittwer M."/>
        </authorList>
    </citation>
    <scope>NUCLEOTIDE SEQUENCE [LARGE SCALE GENOMIC DNA]</scope>
    <source>
        <strain evidence="2 3">ATCC 30569</strain>
    </source>
</reference>
<evidence type="ECO:0000313" key="2">
    <source>
        <dbReference type="EMBL" id="KAG2377714.1"/>
    </source>
</evidence>
<keyword evidence="1" id="KW-0812">Transmembrane</keyword>
<comment type="caution">
    <text evidence="2">The sequence shown here is derived from an EMBL/GenBank/DDBJ whole genome shotgun (WGS) entry which is preliminary data.</text>
</comment>
<organism evidence="2 3">
    <name type="scientific">Naegleria lovaniensis</name>
    <name type="common">Amoeba</name>
    <dbReference type="NCBI Taxonomy" id="51637"/>
    <lineage>
        <taxon>Eukaryota</taxon>
        <taxon>Discoba</taxon>
        <taxon>Heterolobosea</taxon>
        <taxon>Tetramitia</taxon>
        <taxon>Eutetramitia</taxon>
        <taxon>Vahlkampfiidae</taxon>
        <taxon>Naegleria</taxon>
    </lineage>
</organism>
<sequence>MSTTAMTSNPRFGIIFWLYLLSALIFILSHTTFVLLTVSNSILIPDDTFQFQNSHDRSWFTSESEQLTLPQQQQQPNCPSMRQIQGQYAHHFNISLNFYLHSPTNSSVEVKRNAMEFHNLQQLLISLDQILQMEHYDFINLTNTSRVVFVNIFIVDHVVDLLENELITSPKLGLTYVFIFQSAADSSQQTLSTLSFLHKSTSDVLSHDSNGYWLFIIHTTRSEFIKTQQYKESIDTFGILSLQSD</sequence>
<accession>A0AA88KKE0</accession>
<keyword evidence="1" id="KW-1133">Transmembrane helix</keyword>
<name>A0AA88KKE0_NAELO</name>
<dbReference type="RefSeq" id="XP_044544976.1">
    <property type="nucleotide sequence ID" value="XM_044698914.1"/>
</dbReference>
<evidence type="ECO:0000256" key="1">
    <source>
        <dbReference type="SAM" id="Phobius"/>
    </source>
</evidence>
<dbReference type="AlphaFoldDB" id="A0AA88KKE0"/>
<protein>
    <submittedName>
        <fullName evidence="2">Uncharacterized protein</fullName>
    </submittedName>
</protein>
<gene>
    <name evidence="2" type="ORF">C9374_008799</name>
</gene>
<keyword evidence="1" id="KW-0472">Membrane</keyword>
<keyword evidence="3" id="KW-1185">Reference proteome</keyword>
<proteinExistence type="predicted"/>